<proteinExistence type="predicted"/>
<reference evidence="2 3" key="1">
    <citation type="journal article" date="2014" name="PLoS ONE">
        <title>How to Kill the Honey Bee Larva: Genomic Potential and Virulence Mechanisms of Paenibacillus larvae.</title>
        <authorList>
            <person name="Djukic M."/>
            <person name="Brzuszkiewicz E."/>
            <person name="Funfhaus A."/>
            <person name="Voss J."/>
            <person name="Gollnow K."/>
            <person name="Poppinga L."/>
            <person name="Liesegang H."/>
            <person name="Garcia-Gonzalez E."/>
            <person name="Genersch E."/>
            <person name="Daniel R."/>
        </authorList>
    </citation>
    <scope>NUCLEOTIDE SEQUENCE [LARGE SCALE GENOMIC DNA]</scope>
    <source>
        <strain evidence="2 3">DSM 25430</strain>
    </source>
</reference>
<dbReference type="InterPro" id="IPR038109">
    <property type="entry name" value="DNA_bind_recomb_sf"/>
</dbReference>
<dbReference type="Gene3D" id="3.90.1750.20">
    <property type="entry name" value="Putative Large Serine Recombinase, Chain B, Domain 2"/>
    <property type="match status" value="1"/>
</dbReference>
<organism evidence="2 3">
    <name type="scientific">Paenibacillus larvae subsp. larvae DSM 25430</name>
    <dbReference type="NCBI Taxonomy" id="697284"/>
    <lineage>
        <taxon>Bacteria</taxon>
        <taxon>Bacillati</taxon>
        <taxon>Bacillota</taxon>
        <taxon>Bacilli</taxon>
        <taxon>Bacillales</taxon>
        <taxon>Paenibacillaceae</taxon>
        <taxon>Paenibacillus</taxon>
    </lineage>
</organism>
<feature type="domain" description="Recombinase" evidence="1">
    <location>
        <begin position="15"/>
        <end position="91"/>
    </location>
</feature>
<sequence>MHLTSGPVRGYSISTFTKGKGYHKIAFKLNDRKIPSQKGGRWPQTRSVHSSTKNCTLTVRYGTCRFISENAHPALMSKELFEICQENAKKRHNGGGETNKPFDTKTISPFWLRGVMVATSMIPKWLENSGSTRTKNGG</sequence>
<evidence type="ECO:0000259" key="1">
    <source>
        <dbReference type="Pfam" id="PF07508"/>
    </source>
</evidence>
<gene>
    <name evidence="2" type="ORF">ERIC2_c02690</name>
</gene>
<protein>
    <recommendedName>
        <fullName evidence="1">Recombinase domain-containing protein</fullName>
    </recommendedName>
</protein>
<dbReference type="AlphaFoldDB" id="V9W2E4"/>
<dbReference type="Proteomes" id="UP000029431">
    <property type="component" value="Chromosome"/>
</dbReference>
<dbReference type="GO" id="GO:0000150">
    <property type="term" value="F:DNA strand exchange activity"/>
    <property type="evidence" value="ECO:0007669"/>
    <property type="project" value="InterPro"/>
</dbReference>
<dbReference type="HOGENOM" id="CLU_1853216_0_0_9"/>
<dbReference type="EMBL" id="CP003355">
    <property type="protein sequence ID" value="AHD04134.1"/>
    <property type="molecule type" value="Genomic_DNA"/>
</dbReference>
<evidence type="ECO:0000313" key="3">
    <source>
        <dbReference type="Proteomes" id="UP000029431"/>
    </source>
</evidence>
<dbReference type="InterPro" id="IPR011109">
    <property type="entry name" value="DNA_bind_recombinase_dom"/>
</dbReference>
<keyword evidence="3" id="KW-1185">Reference proteome</keyword>
<dbReference type="GO" id="GO:0003677">
    <property type="term" value="F:DNA binding"/>
    <property type="evidence" value="ECO:0007669"/>
    <property type="project" value="InterPro"/>
</dbReference>
<dbReference type="KEGG" id="plv:ERIC2_c02690"/>
<dbReference type="Pfam" id="PF07508">
    <property type="entry name" value="Recombinase"/>
    <property type="match status" value="1"/>
</dbReference>
<accession>V9W2E4</accession>
<evidence type="ECO:0000313" key="2">
    <source>
        <dbReference type="EMBL" id="AHD04134.1"/>
    </source>
</evidence>
<name>V9W2E4_9BACL</name>